<keyword evidence="2" id="KW-1185">Reference proteome</keyword>
<dbReference type="EMBL" id="FOAN01000005">
    <property type="protein sequence ID" value="SEL71917.1"/>
    <property type="molecule type" value="Genomic_DNA"/>
</dbReference>
<evidence type="ECO:0008006" key="3">
    <source>
        <dbReference type="Google" id="ProtNLM"/>
    </source>
</evidence>
<dbReference type="Proteomes" id="UP000199664">
    <property type="component" value="Unassembled WGS sequence"/>
</dbReference>
<sequence>MRSWRRRVVRLLAVAAALLALATVPLGLILYPTLKPYPKADVPAAATQRDRNLQDLAHLRRLPEVERSFTAQSRAAFGQAVAAIEPRAGELDRAGLAMAAAKAVALADNGHTNVLGLAGDRGFNAVPIRLDWFADGLFVIATDEDRQRLLGGQVLGVDGRPLAALVEALRPYVGGPANLAREFVPNLLISPELLHAAGLAATAEGSSFEMRFADGAVGSVELVAKAATRPPHDRFVWPSDNLSPPGRSSGWRHVLDGVVLPTYLTHLDANYWHDFPADDLLYVQINRVSDQGPVGLSAYLSEMLDEAAKKPIRNAIVDLRFNPGGNYTLTADFTRRLPELLPASGRLFILTGAHTFSAAISTAARLRHFAGQRAIIMGEAMGDRSQFWGEGGGTVLPNAKLALRYTTAFHDWEHGCSLSQITTCFLLNYIYGVPAGDLRPTVTIAPRFADYAAGKDPVMAEVMRQLATRQAR</sequence>
<accession>A0A1H7SKG5</accession>
<gene>
    <name evidence="1" type="ORF">SAMN04515666_10563</name>
</gene>
<reference evidence="2" key="1">
    <citation type="submission" date="2016-10" db="EMBL/GenBank/DDBJ databases">
        <authorList>
            <person name="Varghese N."/>
            <person name="Submissions S."/>
        </authorList>
    </citation>
    <scope>NUCLEOTIDE SEQUENCE [LARGE SCALE GENOMIC DNA]</scope>
    <source>
        <strain evidence="2">LMG 26383,CCUG 61248,R- 45681</strain>
    </source>
</reference>
<evidence type="ECO:0000313" key="1">
    <source>
        <dbReference type="EMBL" id="SEL71917.1"/>
    </source>
</evidence>
<dbReference type="AlphaFoldDB" id="A0A1H7SKG5"/>
<dbReference type="Gene3D" id="3.90.226.10">
    <property type="entry name" value="2-enoyl-CoA Hydratase, Chain A, domain 1"/>
    <property type="match status" value="2"/>
</dbReference>
<proteinExistence type="predicted"/>
<dbReference type="InterPro" id="IPR029045">
    <property type="entry name" value="ClpP/crotonase-like_dom_sf"/>
</dbReference>
<protein>
    <recommendedName>
        <fullName evidence="3">Peptidase family S41</fullName>
    </recommendedName>
</protein>
<name>A0A1H7SKG5_9HYPH</name>
<dbReference type="STRING" id="1036779.SAMN04515666_10563"/>
<organism evidence="1 2">
    <name type="scientific">Bosea lupini</name>
    <dbReference type="NCBI Taxonomy" id="1036779"/>
    <lineage>
        <taxon>Bacteria</taxon>
        <taxon>Pseudomonadati</taxon>
        <taxon>Pseudomonadota</taxon>
        <taxon>Alphaproteobacteria</taxon>
        <taxon>Hyphomicrobiales</taxon>
        <taxon>Boseaceae</taxon>
        <taxon>Bosea</taxon>
    </lineage>
</organism>
<evidence type="ECO:0000313" key="2">
    <source>
        <dbReference type="Proteomes" id="UP000199664"/>
    </source>
</evidence>
<dbReference type="SUPFAM" id="SSF52096">
    <property type="entry name" value="ClpP/crotonase"/>
    <property type="match status" value="1"/>
</dbReference>